<organism evidence="1 2">
    <name type="scientific">Plasmodium ovale curtisi</name>
    <dbReference type="NCBI Taxonomy" id="864141"/>
    <lineage>
        <taxon>Eukaryota</taxon>
        <taxon>Sar</taxon>
        <taxon>Alveolata</taxon>
        <taxon>Apicomplexa</taxon>
        <taxon>Aconoidasida</taxon>
        <taxon>Haemosporida</taxon>
        <taxon>Plasmodiidae</taxon>
        <taxon>Plasmodium</taxon>
        <taxon>Plasmodium (Plasmodium)</taxon>
    </lineage>
</organism>
<dbReference type="AlphaFoldDB" id="A0A1A8XBW1"/>
<gene>
    <name evidence="1" type="ORF">POVCU1_079530</name>
</gene>
<sequence length="139" mass="16482">MEKIQLTQDKLEHYTDYYSFEDISFLENIKFEKCQEKNCISTIEEKFPWDNNTNFDNKMPKIDLFEKHHNNTLYSEKKKTVVGMNMENKGKNSPFQYNRAFSGKYYGGETIDGGVSYFKIVKKVGGSNTYIYNIYDIRE</sequence>
<name>A0A1A8XBW1_PLAOA</name>
<protein>
    <submittedName>
        <fullName evidence="1">Phosphatidylinositol 4-kinase, putative</fullName>
    </submittedName>
</protein>
<dbReference type="GO" id="GO:0016301">
    <property type="term" value="F:kinase activity"/>
    <property type="evidence" value="ECO:0007669"/>
    <property type="project" value="UniProtKB-KW"/>
</dbReference>
<accession>A0A1A8XBW1</accession>
<feature type="non-terminal residue" evidence="1">
    <location>
        <position position="139"/>
    </location>
</feature>
<dbReference type="EMBL" id="FLQV01003648">
    <property type="protein sequence ID" value="SBT02681.1"/>
    <property type="molecule type" value="Genomic_DNA"/>
</dbReference>
<evidence type="ECO:0000313" key="1">
    <source>
        <dbReference type="EMBL" id="SBT02681.1"/>
    </source>
</evidence>
<evidence type="ECO:0000313" key="2">
    <source>
        <dbReference type="Proteomes" id="UP000078546"/>
    </source>
</evidence>
<dbReference type="Proteomes" id="UP000078546">
    <property type="component" value="Unassembled WGS sequence"/>
</dbReference>
<keyword evidence="1" id="KW-0418">Kinase</keyword>
<keyword evidence="1" id="KW-0808">Transferase</keyword>
<proteinExistence type="predicted"/>
<reference evidence="2" key="1">
    <citation type="submission" date="2016-05" db="EMBL/GenBank/DDBJ databases">
        <authorList>
            <person name="Naeem Raeece"/>
        </authorList>
    </citation>
    <scope>NUCLEOTIDE SEQUENCE [LARGE SCALE GENOMIC DNA]</scope>
</reference>